<feature type="region of interest" description="Disordered" evidence="1">
    <location>
        <begin position="1277"/>
        <end position="1301"/>
    </location>
</feature>
<dbReference type="InterPro" id="IPR008936">
    <property type="entry name" value="Rho_GTPase_activation_prot"/>
</dbReference>
<dbReference type="FunFam" id="1.10.418.10:FF:000013">
    <property type="entry name" value="IQ motif containing GTPase activating protein 1"/>
    <property type="match status" value="1"/>
</dbReference>
<dbReference type="InterPro" id="IPR036872">
    <property type="entry name" value="CH_dom_sf"/>
</dbReference>
<dbReference type="SUPFAM" id="SSF52540">
    <property type="entry name" value="P-loop containing nucleoside triphosphate hydrolases"/>
    <property type="match status" value="1"/>
</dbReference>
<dbReference type="PANTHER" id="PTHR14149">
    <property type="entry name" value="RAS GTPASE-ACTIVATING PROTEIN WITH IQ MOTIF"/>
    <property type="match status" value="1"/>
</dbReference>
<dbReference type="GO" id="GO:0051015">
    <property type="term" value="F:actin filament binding"/>
    <property type="evidence" value="ECO:0007669"/>
    <property type="project" value="TreeGrafter"/>
</dbReference>
<dbReference type="EMBL" id="SEYY01014244">
    <property type="protein sequence ID" value="KAB7500357.1"/>
    <property type="molecule type" value="Genomic_DNA"/>
</dbReference>
<proteinExistence type="predicted"/>
<dbReference type="Gene3D" id="1.20.5.190">
    <property type="match status" value="1"/>
</dbReference>
<dbReference type="PROSITE" id="PS50096">
    <property type="entry name" value="IQ"/>
    <property type="match status" value="3"/>
</dbReference>
<dbReference type="GO" id="GO:1903479">
    <property type="term" value="P:mitotic actomyosin contractile ring assembly actin filament organization"/>
    <property type="evidence" value="ECO:0007669"/>
    <property type="project" value="TreeGrafter"/>
</dbReference>
<feature type="domain" description="Ras-GAP" evidence="2">
    <location>
        <begin position="947"/>
        <end position="1180"/>
    </location>
</feature>
<keyword evidence="5" id="KW-1185">Reference proteome</keyword>
<dbReference type="GO" id="GO:0005938">
    <property type="term" value="C:cell cortex"/>
    <property type="evidence" value="ECO:0007669"/>
    <property type="project" value="TreeGrafter"/>
</dbReference>
<evidence type="ECO:0000313" key="5">
    <source>
        <dbReference type="Proteomes" id="UP000326759"/>
    </source>
</evidence>
<dbReference type="InterPro" id="IPR000048">
    <property type="entry name" value="IQ_motif_EF-hand-BS"/>
</dbReference>
<dbReference type="InterPro" id="IPR001936">
    <property type="entry name" value="RasGAP_dom"/>
</dbReference>
<dbReference type="PROSITE" id="PS50018">
    <property type="entry name" value="RAS_GTPASE_ACTIV_2"/>
    <property type="match status" value="1"/>
</dbReference>
<dbReference type="PROSITE" id="PS50021">
    <property type="entry name" value="CH"/>
    <property type="match status" value="1"/>
</dbReference>
<dbReference type="SUPFAM" id="SSF48350">
    <property type="entry name" value="GTPase activation domain, GAP"/>
    <property type="match status" value="1"/>
</dbReference>
<protein>
    <submittedName>
        <fullName evidence="4">Ras GTPase-activating-like protein IQGAP1</fullName>
    </submittedName>
</protein>
<dbReference type="Gene3D" id="1.10.506.10">
    <property type="entry name" value="GTPase Activation - p120gap, domain 1"/>
    <property type="match status" value="1"/>
</dbReference>
<dbReference type="Proteomes" id="UP000326759">
    <property type="component" value="Unassembled WGS sequence"/>
</dbReference>
<dbReference type="GO" id="GO:0005516">
    <property type="term" value="F:calmodulin binding"/>
    <property type="evidence" value="ECO:0007669"/>
    <property type="project" value="TreeGrafter"/>
</dbReference>
<feature type="region of interest" description="Disordered" evidence="1">
    <location>
        <begin position="868"/>
        <end position="902"/>
    </location>
</feature>
<feature type="domain" description="Calponin-homology (CH)" evidence="3">
    <location>
        <begin position="25"/>
        <end position="140"/>
    </location>
</feature>
<accession>A0A5N5T2I8</accession>
<name>A0A5N5T2I8_9CRUS</name>
<dbReference type="SMART" id="SM00015">
    <property type="entry name" value="IQ"/>
    <property type="match status" value="3"/>
</dbReference>
<gene>
    <name evidence="4" type="primary">IQGAP1</name>
    <name evidence="4" type="ORF">Anas_10785</name>
</gene>
<evidence type="ECO:0000259" key="3">
    <source>
        <dbReference type="PROSITE" id="PS50021"/>
    </source>
</evidence>
<organism evidence="4 5">
    <name type="scientific">Armadillidium nasatum</name>
    <dbReference type="NCBI Taxonomy" id="96803"/>
    <lineage>
        <taxon>Eukaryota</taxon>
        <taxon>Metazoa</taxon>
        <taxon>Ecdysozoa</taxon>
        <taxon>Arthropoda</taxon>
        <taxon>Crustacea</taxon>
        <taxon>Multicrustacea</taxon>
        <taxon>Malacostraca</taxon>
        <taxon>Eumalacostraca</taxon>
        <taxon>Peracarida</taxon>
        <taxon>Isopoda</taxon>
        <taxon>Oniscidea</taxon>
        <taxon>Crinocheta</taxon>
        <taxon>Armadillidiidae</taxon>
        <taxon>Armadillidium</taxon>
    </lineage>
</organism>
<dbReference type="Pfam" id="PF00307">
    <property type="entry name" value="CH"/>
    <property type="match status" value="1"/>
</dbReference>
<evidence type="ECO:0000259" key="2">
    <source>
        <dbReference type="PROSITE" id="PS50018"/>
    </source>
</evidence>
<dbReference type="InterPro" id="IPR027417">
    <property type="entry name" value="P-loop_NTPase"/>
</dbReference>
<evidence type="ECO:0000256" key="1">
    <source>
        <dbReference type="SAM" id="MobiDB-lite"/>
    </source>
</evidence>
<dbReference type="Pfam" id="PF00616">
    <property type="entry name" value="RasGAP"/>
    <property type="match status" value="1"/>
</dbReference>
<sequence>MSGEERLSAEEMDEIRRKNMTYQYLCYLEEAKTWIESCIEEELPDVGILEEELRHGVFLAKLACFFSPQTITMKKIYDRDLIRYRSSGLNFRHTDNINYFLKACKDVGLPKIVHPETADIYNKSNIPKAVFCIHALSLYLFRLGIAPQKQDLFGKITFSDEVMSAMMKELSKFGCQLPQFGKIGGILANELPVDEAALHAAIIAINDAVQKMDAEELKQTLTNPSSHLSNIILRNIASYCSSLHAAQNEKRETALNKTRNESYILDAYDELLSQSEIQGYIIVTNGILRYLVKCAVEMIETGINNNNESVLMEGLTCEGLALSNVRRNLCKVYLKELEFEMKKRRERMLNHSLNQSFVDCTLSKSSIQNVINYVNKREAQKEEDNKKLKLLNECLLNDTYEKTYETLLSLKNHFEDLMKYAAPLYHEELGHMRRTDCVDGLTLSQVASGVKFLTAIGYVNAAIETGNPEQIWEHISNPSSNIENLNRNYDYSQKLISLFERKRRSESSCKLLSYFDLQDVVDAVNDENEIDQQKIAALAAVNEALFRRDTEALIVALSSPVLNINVVNEDNCCQFLLLLERRQFDKSQIFEEENTELWMDDIIEIAELIEKQEADAGVVTKILSQLNKAIRDSCVENVINALRDCSLLDFKISNKLIGSVAEKLLDRFSEQVKNVTDPWITYVFPDGSLVYINIEEETFNWSLSSKGTEVRIDVNAVNSYVNIGDLINVFQLVIKETSANTKIGNSIVYLQAACRGFLVRRQVQLWRSAALKIQTWWRMVSQRRAYVMYRTALRLCEPKIIVIQRAFRAWRQKKHFKMAMKNYKEKRVKSDVASYIRKIHELESKIDEMDVKIGLLVRNRITLQDVIKSSNDKENENPTQAQKKNKKHGREKCHSTPQKGLKDLKKDSREKLIAYQHLFYHLQINPCYLSALIYGLPNGPTSKFFEDVLFTLFNYGSNDRDNYLLLNVLKLSLEEEIRNRVMRLSDMISTNPLIIRIIVSLHRKGHGQSKLKEIVGPLIEEVLKDSTLHLNTNPVEIYRNWVNQIEMGTGNASNLPYVVKTEEALQYPEVQSRLNTAVQLLREYADMFCSRIVSSKDLVPYSMRYMAKVMKRSLHKRFPHTQEKDILKAVGNMIYYKYINSAIVAPDAYNIISPSPDKKLTNDQRRNLGIISKILQYSTLKRGFGDESPHLIHLNGFIIDCHEKFKVFVQECCEVEEPEKYYNFNQYTEDTMIFKPTVTMTQQDYKEIEARKTTREKKRIPKKKGISTRILTLVKRYSKPPKERNRGNCDKGGEEEENRGK</sequence>
<evidence type="ECO:0000313" key="4">
    <source>
        <dbReference type="EMBL" id="KAB7500357.1"/>
    </source>
</evidence>
<dbReference type="Pfam" id="PF00612">
    <property type="entry name" value="IQ"/>
    <property type="match status" value="3"/>
</dbReference>
<dbReference type="InterPro" id="IPR001715">
    <property type="entry name" value="CH_dom"/>
</dbReference>
<comment type="caution">
    <text evidence="4">The sequence shown here is derived from an EMBL/GenBank/DDBJ whole genome shotgun (WGS) entry which is preliminary data.</text>
</comment>
<dbReference type="OrthoDB" id="775356at2759"/>
<dbReference type="SUPFAM" id="SSF47576">
    <property type="entry name" value="Calponin-homology domain, CH-domain"/>
    <property type="match status" value="1"/>
</dbReference>
<dbReference type="SMART" id="SM00323">
    <property type="entry name" value="RasGAP"/>
    <property type="match status" value="1"/>
</dbReference>
<dbReference type="SMART" id="SM00033">
    <property type="entry name" value="CH"/>
    <property type="match status" value="1"/>
</dbReference>
<dbReference type="PANTHER" id="PTHR14149:SF14">
    <property type="entry name" value="CALPONIN-HOMOLOGY (CH) DOMAIN-CONTAINING PROTEIN"/>
    <property type="match status" value="1"/>
</dbReference>
<dbReference type="GO" id="GO:0005096">
    <property type="term" value="F:GTPase activator activity"/>
    <property type="evidence" value="ECO:0007669"/>
    <property type="project" value="TreeGrafter"/>
</dbReference>
<dbReference type="Gene3D" id="1.10.418.10">
    <property type="entry name" value="Calponin-like domain"/>
    <property type="match status" value="1"/>
</dbReference>
<reference evidence="4 5" key="1">
    <citation type="journal article" date="2019" name="PLoS Biol.">
        <title>Sex chromosomes control vertical transmission of feminizing Wolbachia symbionts in an isopod.</title>
        <authorList>
            <person name="Becking T."/>
            <person name="Chebbi M.A."/>
            <person name="Giraud I."/>
            <person name="Moumen B."/>
            <person name="Laverre T."/>
            <person name="Caubet Y."/>
            <person name="Peccoud J."/>
            <person name="Gilbert C."/>
            <person name="Cordaux R."/>
        </authorList>
    </citation>
    <scope>NUCLEOTIDE SEQUENCE [LARGE SCALE GENOMIC DNA]</scope>
    <source>
        <strain evidence="4">ANa2</strain>
        <tissue evidence="4">Whole body excluding digestive tract and cuticle</tissue>
    </source>
</reference>
<feature type="compositionally biased region" description="Basic and acidic residues" evidence="1">
    <location>
        <begin position="1280"/>
        <end position="1301"/>
    </location>
</feature>